<evidence type="ECO:0000256" key="2">
    <source>
        <dbReference type="SAM" id="Phobius"/>
    </source>
</evidence>
<keyword evidence="2" id="KW-1133">Transmembrane helix</keyword>
<feature type="region of interest" description="Disordered" evidence="1">
    <location>
        <begin position="322"/>
        <end position="492"/>
    </location>
</feature>
<organism evidence="3 4">
    <name type="scientific">Daldinia eschscholtzii</name>
    <dbReference type="NCBI Taxonomy" id="292717"/>
    <lineage>
        <taxon>Eukaryota</taxon>
        <taxon>Fungi</taxon>
        <taxon>Dikarya</taxon>
        <taxon>Ascomycota</taxon>
        <taxon>Pezizomycotina</taxon>
        <taxon>Sordariomycetes</taxon>
        <taxon>Xylariomycetidae</taxon>
        <taxon>Xylariales</taxon>
        <taxon>Hypoxylaceae</taxon>
        <taxon>Daldinia</taxon>
    </lineage>
</organism>
<evidence type="ECO:0000256" key="1">
    <source>
        <dbReference type="SAM" id="MobiDB-lite"/>
    </source>
</evidence>
<reference evidence="3 4" key="1">
    <citation type="journal article" date="2024" name="Front Chem Biol">
        <title>Unveiling the potential of Daldinia eschscholtzii MFLUCC 19-0629 through bioactivity and bioinformatics studies for enhanced sustainable agriculture production.</title>
        <authorList>
            <person name="Brooks S."/>
            <person name="Weaver J.A."/>
            <person name="Klomchit A."/>
            <person name="Alharthi S.A."/>
            <person name="Onlamun T."/>
            <person name="Nurani R."/>
            <person name="Vong T.K."/>
            <person name="Alberti F."/>
            <person name="Greco C."/>
        </authorList>
    </citation>
    <scope>NUCLEOTIDE SEQUENCE [LARGE SCALE GENOMIC DNA]</scope>
    <source>
        <strain evidence="3">MFLUCC 19-0629</strain>
    </source>
</reference>
<comment type="caution">
    <text evidence="3">The sequence shown here is derived from an EMBL/GenBank/DDBJ whole genome shotgun (WGS) entry which is preliminary data.</text>
</comment>
<dbReference type="AlphaFoldDB" id="A0AAX6MYJ0"/>
<feature type="transmembrane region" description="Helical" evidence="2">
    <location>
        <begin position="150"/>
        <end position="175"/>
    </location>
</feature>
<accession>A0AAX6MYJ0</accession>
<feature type="compositionally biased region" description="Polar residues" evidence="1">
    <location>
        <begin position="390"/>
        <end position="405"/>
    </location>
</feature>
<dbReference type="Proteomes" id="UP001369815">
    <property type="component" value="Unassembled WGS sequence"/>
</dbReference>
<keyword evidence="2" id="KW-0812">Transmembrane</keyword>
<feature type="compositionally biased region" description="Basic and acidic residues" evidence="1">
    <location>
        <begin position="653"/>
        <end position="664"/>
    </location>
</feature>
<gene>
    <name evidence="3" type="ORF">Daesc_000462</name>
</gene>
<protein>
    <submittedName>
        <fullName evidence="3">Uncharacterized protein</fullName>
    </submittedName>
</protein>
<sequence>MSGNWTAPAPHGNGPGASQLSTPQGPPYPSTMAIVGGEPSPAVDDPIAVVLLLLFLLSAAAHMAILRINKQRNLKFVFSGMLFALCLLRSVSLVARMVWASYPKTVDAVIAASVMTQCGSVLIFIINLFFAQRVLRAYHPRLGWHRGTCVVVWFLIACVMCCLVMAIIATIHSFFTLDPRARHADRAVQLFAGSYLAFLAFLPVPVVGLAAAAQHARRFRFHRVEKFGEGRWRAKVGLLIFASLVATLGAAFRVGVNFDGRPGSDPAWFHSRACYYGFNFVTDLVVSTGYLLARFDRRFIVPDGAQGPGDYSPIIPSMHSTSNSNLVGKLPMMGTNKTATTTRSPLIPTTPTPSPSPVPPTPTPPPQSTTTPTPTPTTRTAMTPSPTSSQSQRNVSASASAYHTDSSNTAVHTSSSSFERKQPFHTHSHSHSHSHSRFFPLSPFPPLSQSQPQLQRSHSKPPHKSIPIPIPIPLALRSRTTRAARTRTRGGRRRAVTLRMRINSEADAYGPECYGSGGDLLFSCAEGEEAPPPPSAGAGRAGATQSTTRLRAPAPAHLGPPILPALDLDLELLSATLLAPWALDSWGFEIGGSRRGSRSGSLMRSVSEDGISSSSSSSQSSICSGGSGDGTGSEQNSDSGSEIRNIIINTGGAEERDSSSDRSIRSGGGRSCRSSSPRSVRARTL</sequence>
<feature type="transmembrane region" description="Helical" evidence="2">
    <location>
        <begin position="78"/>
        <end position="102"/>
    </location>
</feature>
<evidence type="ECO:0000313" key="3">
    <source>
        <dbReference type="EMBL" id="KAK6957675.1"/>
    </source>
</evidence>
<feature type="transmembrane region" description="Helical" evidence="2">
    <location>
        <begin position="47"/>
        <end position="66"/>
    </location>
</feature>
<feature type="transmembrane region" description="Helical" evidence="2">
    <location>
        <begin position="234"/>
        <end position="255"/>
    </location>
</feature>
<evidence type="ECO:0000313" key="4">
    <source>
        <dbReference type="Proteomes" id="UP001369815"/>
    </source>
</evidence>
<proteinExistence type="predicted"/>
<feature type="transmembrane region" description="Helical" evidence="2">
    <location>
        <begin position="108"/>
        <end position="130"/>
    </location>
</feature>
<feature type="compositionally biased region" description="Low complexity" evidence="1">
    <location>
        <begin position="368"/>
        <end position="389"/>
    </location>
</feature>
<name>A0AAX6MYJ0_9PEZI</name>
<feature type="compositionally biased region" description="Low complexity" evidence="1">
    <location>
        <begin position="406"/>
        <end position="417"/>
    </location>
</feature>
<feature type="compositionally biased region" description="Low complexity" evidence="1">
    <location>
        <begin position="598"/>
        <end position="624"/>
    </location>
</feature>
<keyword evidence="2" id="KW-0472">Membrane</keyword>
<feature type="compositionally biased region" description="Basic residues" evidence="1">
    <location>
        <begin position="479"/>
        <end position="492"/>
    </location>
</feature>
<feature type="region of interest" description="Disordered" evidence="1">
    <location>
        <begin position="594"/>
        <end position="685"/>
    </location>
</feature>
<dbReference type="EMBL" id="JBANMG010000001">
    <property type="protein sequence ID" value="KAK6957675.1"/>
    <property type="molecule type" value="Genomic_DNA"/>
</dbReference>
<keyword evidence="4" id="KW-1185">Reference proteome</keyword>
<dbReference type="Pfam" id="PF11309">
    <property type="entry name" value="DUF3112"/>
    <property type="match status" value="1"/>
</dbReference>
<dbReference type="InterPro" id="IPR021460">
    <property type="entry name" value="DUF3112"/>
</dbReference>
<feature type="compositionally biased region" description="Low complexity" evidence="1">
    <location>
        <begin position="338"/>
        <end position="347"/>
    </location>
</feature>
<feature type="compositionally biased region" description="Pro residues" evidence="1">
    <location>
        <begin position="348"/>
        <end position="367"/>
    </location>
</feature>
<feature type="compositionally biased region" description="Basic residues" evidence="1">
    <location>
        <begin position="423"/>
        <end position="436"/>
    </location>
</feature>
<feature type="region of interest" description="Disordered" evidence="1">
    <location>
        <begin position="1"/>
        <end position="24"/>
    </location>
</feature>
<dbReference type="PANTHER" id="PTHR35184">
    <property type="entry name" value="YALI0C10208P"/>
    <property type="match status" value="1"/>
</dbReference>
<feature type="transmembrane region" description="Helical" evidence="2">
    <location>
        <begin position="195"/>
        <end position="213"/>
    </location>
</feature>
<feature type="compositionally biased region" description="Low complexity" evidence="1">
    <location>
        <begin position="437"/>
        <end position="456"/>
    </location>
</feature>
<feature type="region of interest" description="Disordered" evidence="1">
    <location>
        <begin position="526"/>
        <end position="547"/>
    </location>
</feature>
<dbReference type="PANTHER" id="PTHR35184:SF1">
    <property type="entry name" value="INTEGRAL MEMBRANE PROTEIN"/>
    <property type="match status" value="1"/>
</dbReference>